<accession>W0A2G5</accession>
<gene>
    <name evidence="2" type="ORF">NX02_01810</name>
</gene>
<dbReference type="CDD" id="cd00293">
    <property type="entry name" value="USP-like"/>
    <property type="match status" value="1"/>
</dbReference>
<reference evidence="2 3" key="1">
    <citation type="submission" date="2013-07" db="EMBL/GenBank/DDBJ databases">
        <title>Completed genome of Sphingomonas sanxanigenens NX02.</title>
        <authorList>
            <person name="Ma T."/>
            <person name="Huang H."/>
            <person name="Wu M."/>
            <person name="Li X."/>
            <person name="Li G."/>
        </authorList>
    </citation>
    <scope>NUCLEOTIDE SEQUENCE [LARGE SCALE GENOMIC DNA]</scope>
    <source>
        <strain evidence="2 3">NX02</strain>
    </source>
</reference>
<dbReference type="EMBL" id="CP006644">
    <property type="protein sequence ID" value="AHE52124.1"/>
    <property type="molecule type" value="Genomic_DNA"/>
</dbReference>
<evidence type="ECO:0000313" key="3">
    <source>
        <dbReference type="Proteomes" id="UP000018851"/>
    </source>
</evidence>
<dbReference type="Pfam" id="PF00582">
    <property type="entry name" value="Usp"/>
    <property type="match status" value="1"/>
</dbReference>
<dbReference type="SUPFAM" id="SSF52402">
    <property type="entry name" value="Adenine nucleotide alpha hydrolases-like"/>
    <property type="match status" value="1"/>
</dbReference>
<dbReference type="eggNOG" id="COG0589">
    <property type="taxonomic scope" value="Bacteria"/>
</dbReference>
<name>W0A2G5_9SPHN</name>
<dbReference type="KEGG" id="ssan:NX02_01810"/>
<feature type="domain" description="UspA" evidence="1">
    <location>
        <begin position="147"/>
        <end position="271"/>
    </location>
</feature>
<dbReference type="AlphaFoldDB" id="W0A2G5"/>
<dbReference type="Gene3D" id="3.40.50.12370">
    <property type="match status" value="1"/>
</dbReference>
<evidence type="ECO:0000313" key="2">
    <source>
        <dbReference type="EMBL" id="AHE52124.1"/>
    </source>
</evidence>
<evidence type="ECO:0000259" key="1">
    <source>
        <dbReference type="Pfam" id="PF00582"/>
    </source>
</evidence>
<protein>
    <recommendedName>
        <fullName evidence="1">UspA domain-containing protein</fullName>
    </recommendedName>
</protein>
<dbReference type="HOGENOM" id="CLU_049301_5_2_5"/>
<dbReference type="Proteomes" id="UP000018851">
    <property type="component" value="Chromosome"/>
</dbReference>
<dbReference type="RefSeq" id="WP_025290492.1">
    <property type="nucleotide sequence ID" value="NZ_CP006644.1"/>
</dbReference>
<proteinExistence type="predicted"/>
<dbReference type="InterPro" id="IPR006016">
    <property type="entry name" value="UspA"/>
</dbReference>
<sequence>MTISSILAISDPTEATDGFADTMLGVARIFDAELTLALLAPAPVAGERAYPKHLTTQRFNELVEAKEKRLWSVARKENCEVRIFVDLVDAALSAMVRQSRCHDMLLVGPIDTFADAELHRMLLQKLLLLSGKPILLLPPAGLEGRPRRLAVGWDGMREVTRALDCALTLCASDAEIDLISVLPLTAPPTLRTPAEDMCTRLQERNLSARQSLARAEHASVAATLLAQAVAGNADLIILGGFGHSPIRESVFGGVTDEVIRNRHTTPILIVH</sequence>
<dbReference type="PATRIC" id="fig|1123269.5.peg.364"/>
<dbReference type="STRING" id="1123269.NX02_01810"/>
<keyword evidence="3" id="KW-1185">Reference proteome</keyword>
<dbReference type="OrthoDB" id="9804721at2"/>
<organism evidence="2 3">
    <name type="scientific">Sphingomonas sanxanigenens DSM 19645 = NX02</name>
    <dbReference type="NCBI Taxonomy" id="1123269"/>
    <lineage>
        <taxon>Bacteria</taxon>
        <taxon>Pseudomonadati</taxon>
        <taxon>Pseudomonadota</taxon>
        <taxon>Alphaproteobacteria</taxon>
        <taxon>Sphingomonadales</taxon>
        <taxon>Sphingomonadaceae</taxon>
        <taxon>Sphingomonas</taxon>
    </lineage>
</organism>